<dbReference type="InterPro" id="IPR013595">
    <property type="entry name" value="Pept_S33_TAP-like_C"/>
</dbReference>
<evidence type="ECO:0008006" key="6">
    <source>
        <dbReference type="Google" id="ProtNLM"/>
    </source>
</evidence>
<keyword evidence="4" id="KW-0614">Plasmid</keyword>
<feature type="domain" description="AB hydrolase-1" evidence="1">
    <location>
        <begin position="21"/>
        <end position="148"/>
    </location>
</feature>
<evidence type="ECO:0000313" key="3">
    <source>
        <dbReference type="EMBL" id="ASI92610.1"/>
    </source>
</evidence>
<dbReference type="AlphaFoldDB" id="A0AAN1KQK2"/>
<feature type="domain" description="Peptidase S33 tripeptidyl aminopeptidase-like C-terminal" evidence="2">
    <location>
        <begin position="181"/>
        <end position="254"/>
    </location>
</feature>
<gene>
    <name evidence="3" type="ORF">BSZ05_22800</name>
    <name evidence="4" type="ORF">BSZ05_26500</name>
</gene>
<dbReference type="Pfam" id="PF08386">
    <property type="entry name" value="Abhydrolase_4"/>
    <property type="match status" value="1"/>
</dbReference>
<accession>A0AAN1KQK2</accession>
<dbReference type="InterPro" id="IPR029058">
    <property type="entry name" value="AB_hydrolase_fold"/>
</dbReference>
<evidence type="ECO:0000313" key="4">
    <source>
        <dbReference type="EMBL" id="ASI93404.1"/>
    </source>
</evidence>
<proteinExistence type="predicted"/>
<dbReference type="EMBL" id="CP018309">
    <property type="protein sequence ID" value="ASI92610.1"/>
    <property type="molecule type" value="Genomic_DNA"/>
</dbReference>
<evidence type="ECO:0000259" key="1">
    <source>
        <dbReference type="Pfam" id="PF00561"/>
    </source>
</evidence>
<organism evidence="3 5">
    <name type="scientific">Vibrio mediterranei</name>
    <dbReference type="NCBI Taxonomy" id="689"/>
    <lineage>
        <taxon>Bacteria</taxon>
        <taxon>Pseudomonadati</taxon>
        <taxon>Pseudomonadota</taxon>
        <taxon>Gammaproteobacteria</taxon>
        <taxon>Vibrionales</taxon>
        <taxon>Vibrionaceae</taxon>
        <taxon>Vibrio</taxon>
    </lineage>
</organism>
<dbReference type="Gene3D" id="3.40.50.1820">
    <property type="entry name" value="alpha/beta hydrolase"/>
    <property type="match status" value="1"/>
</dbReference>
<dbReference type="InterPro" id="IPR000073">
    <property type="entry name" value="AB_hydrolase_1"/>
</dbReference>
<evidence type="ECO:0000259" key="2">
    <source>
        <dbReference type="Pfam" id="PF08386"/>
    </source>
</evidence>
<dbReference type="KEGG" id="vsh:BSZ05_26500"/>
<evidence type="ECO:0000313" key="5">
    <source>
        <dbReference type="Proteomes" id="UP000197092"/>
    </source>
</evidence>
<dbReference type="KEGG" id="vsh:BSZ05_22800"/>
<dbReference type="Proteomes" id="UP000197092">
    <property type="component" value="Plasmid unnamed"/>
</dbReference>
<reference evidence="3" key="2">
    <citation type="journal article" date="2018" name="BMC Genomics">
        <title>Comparative genomic analysis reveals the evolution and environmental adaptation strategies of vibrios.</title>
        <authorList>
            <person name="Lin H."/>
            <person name="Yu M."/>
            <person name="Wang X."/>
            <person name="Zhang X.H."/>
        </authorList>
    </citation>
    <scope>NUCLEOTIDE SEQUENCE</scope>
    <source>
        <strain evidence="3">QT6D1</strain>
    </source>
</reference>
<name>A0AAN1KQK2_9VIBR</name>
<dbReference type="Pfam" id="PF00561">
    <property type="entry name" value="Abhydrolase_1"/>
    <property type="match status" value="1"/>
</dbReference>
<reference evidence="5" key="1">
    <citation type="submission" date="2016-12" db="EMBL/GenBank/DDBJ databases">
        <title>Comparative genomic analysis reveals the diversity, evolution, and environmental adaptation strategies of the genus Vibrio.</title>
        <authorList>
            <person name="Lin H."/>
            <person name="Wang X."/>
            <person name="Zhang X.-H."/>
        </authorList>
    </citation>
    <scope>NUCLEOTIDE SEQUENCE [LARGE SCALE GENOMIC DNA]</scope>
    <source>
        <strain evidence="5">QT6D1</strain>
        <plasmid evidence="5">unnamed</plasmid>
    </source>
</reference>
<dbReference type="RefSeq" id="WP_088878521.1">
    <property type="nucleotide sequence ID" value="NZ_CP018309.1"/>
</dbReference>
<protein>
    <recommendedName>
        <fullName evidence="6">Alpha/beta hydrolase</fullName>
    </recommendedName>
</protein>
<dbReference type="PANTHER" id="PTHR43798">
    <property type="entry name" value="MONOACYLGLYCEROL LIPASE"/>
    <property type="match status" value="1"/>
</dbReference>
<dbReference type="PRINTS" id="PR00111">
    <property type="entry name" value="ABHYDROLASE"/>
</dbReference>
<dbReference type="SUPFAM" id="SSF53474">
    <property type="entry name" value="alpha/beta-Hydrolases"/>
    <property type="match status" value="1"/>
</dbReference>
<dbReference type="InterPro" id="IPR050266">
    <property type="entry name" value="AB_hydrolase_sf"/>
</dbReference>
<sequence>MPFAQDIHYIDSAPNKEEKDVIVFLHGFFMDARMFQEQIAYFQDKYRVIAIDLRGFGQTKCIHNNFSLEDLASDVLGVTDSLNIKKFVLVGMSMGGYVAQRIALAHPENIIDLILIGTQSGKDNQATVEQYKNVVELWDDFQARANFVSAMLPVIVGDKHDDQRFWRSVWMTYNKDSISFPMNAMLARDDLELSNIKIPTLIIHGKDDHGIPVKAAYQMHQQIKNSVLIIIEEGRHAVNITSPHRVNEEIYNFLAIH</sequence>
<geneLocation type="plasmid" evidence="4 5">
    <name>unnamed</name>
</geneLocation>
<dbReference type="Proteomes" id="UP000197092">
    <property type="component" value="Chromosome 2"/>
</dbReference>
<dbReference type="EMBL" id="CP018310">
    <property type="protein sequence ID" value="ASI93404.1"/>
    <property type="molecule type" value="Genomic_DNA"/>
</dbReference>